<feature type="domain" description="Histidine kinase" evidence="9">
    <location>
        <begin position="276"/>
        <end position="483"/>
    </location>
</feature>
<evidence type="ECO:0000256" key="2">
    <source>
        <dbReference type="ARBA" id="ARBA00012438"/>
    </source>
</evidence>
<evidence type="ECO:0000259" key="9">
    <source>
        <dbReference type="PROSITE" id="PS50109"/>
    </source>
</evidence>
<dbReference type="PROSITE" id="PS50109">
    <property type="entry name" value="HIS_KIN"/>
    <property type="match status" value="1"/>
</dbReference>
<dbReference type="InterPro" id="IPR003594">
    <property type="entry name" value="HATPase_dom"/>
</dbReference>
<dbReference type="InterPro" id="IPR005467">
    <property type="entry name" value="His_kinase_dom"/>
</dbReference>
<dbReference type="OrthoDB" id="1931120at2"/>
<gene>
    <name evidence="11" type="ORF">DFW101_2176</name>
</gene>
<organism evidence="11 12">
    <name type="scientific">Solidesulfovibrio carbinoliphilus subsp. oakridgensis</name>
    <dbReference type="NCBI Taxonomy" id="694327"/>
    <lineage>
        <taxon>Bacteria</taxon>
        <taxon>Pseudomonadati</taxon>
        <taxon>Thermodesulfobacteriota</taxon>
        <taxon>Desulfovibrionia</taxon>
        <taxon>Desulfovibrionales</taxon>
        <taxon>Desulfovibrionaceae</taxon>
        <taxon>Solidesulfovibrio</taxon>
    </lineage>
</organism>
<dbReference type="AlphaFoldDB" id="G7Q9D9"/>
<dbReference type="GO" id="GO:0005524">
    <property type="term" value="F:ATP binding"/>
    <property type="evidence" value="ECO:0007669"/>
    <property type="project" value="UniProtKB-KW"/>
</dbReference>
<feature type="domain" description="PAC" evidence="10">
    <location>
        <begin position="211"/>
        <end position="263"/>
    </location>
</feature>
<evidence type="ECO:0000256" key="5">
    <source>
        <dbReference type="ARBA" id="ARBA00022741"/>
    </source>
</evidence>
<dbReference type="InterPro" id="IPR013656">
    <property type="entry name" value="PAS_4"/>
</dbReference>
<dbReference type="PANTHER" id="PTHR43065">
    <property type="entry name" value="SENSOR HISTIDINE KINASE"/>
    <property type="match status" value="1"/>
</dbReference>
<dbReference type="PANTHER" id="PTHR43065:SF10">
    <property type="entry name" value="PEROXIDE STRESS-ACTIVATED HISTIDINE KINASE MAK3"/>
    <property type="match status" value="1"/>
</dbReference>
<dbReference type="RefSeq" id="WP_009181562.1">
    <property type="nucleotide sequence ID" value="NZ_CM001368.1"/>
</dbReference>
<reference evidence="12" key="1">
    <citation type="journal article" date="2015" name="Genome Announc.">
        <title>High-Quality Draft Genome Sequence of Desulfovibrio carbinoliphilus FW-101-2B, an Organic Acid-Oxidizing Sulfate-Reducing Bacterium Isolated from Uranium(VI)-Contaminated Groundwater.</title>
        <authorList>
            <person name="Ramsay B.D."/>
            <person name="Hwang C."/>
            <person name="Woo H.L."/>
            <person name="Carroll S.L."/>
            <person name="Lucas S."/>
            <person name="Han J."/>
            <person name="Lapidus A.L."/>
            <person name="Cheng J.F."/>
            <person name="Goodwin L.A."/>
            <person name="Pitluck S."/>
            <person name="Peters L."/>
            <person name="Chertkov O."/>
            <person name="Held B."/>
            <person name="Detter J.C."/>
            <person name="Han C.S."/>
            <person name="Tapia R."/>
            <person name="Land M.L."/>
            <person name="Hauser L.J."/>
            <person name="Kyrpides N.C."/>
            <person name="Ivanova N.N."/>
            <person name="Mikhailova N."/>
            <person name="Pagani I."/>
            <person name="Woyke T."/>
            <person name="Arkin A.P."/>
            <person name="Dehal P."/>
            <person name="Chivian D."/>
            <person name="Criddle C.S."/>
            <person name="Wu W."/>
            <person name="Chakraborty R."/>
            <person name="Hazen T.C."/>
            <person name="Fields M.W."/>
        </authorList>
    </citation>
    <scope>NUCLEOTIDE SEQUENCE [LARGE SCALE GENOMIC DNA]</scope>
    <source>
        <strain evidence="12">FW-101-2B</strain>
    </source>
</reference>
<dbReference type="SMART" id="SM00388">
    <property type="entry name" value="HisKA"/>
    <property type="match status" value="1"/>
</dbReference>
<keyword evidence="12" id="KW-1185">Reference proteome</keyword>
<dbReference type="PROSITE" id="PS50113">
    <property type="entry name" value="PAC"/>
    <property type="match status" value="1"/>
</dbReference>
<keyword evidence="3" id="KW-0597">Phosphoprotein</keyword>
<dbReference type="EMBL" id="CM001368">
    <property type="protein sequence ID" value="EHJ48182.1"/>
    <property type="molecule type" value="Genomic_DNA"/>
</dbReference>
<dbReference type="SUPFAM" id="SSF55785">
    <property type="entry name" value="PYP-like sensor domain (PAS domain)"/>
    <property type="match status" value="1"/>
</dbReference>
<dbReference type="InterPro" id="IPR035965">
    <property type="entry name" value="PAS-like_dom_sf"/>
</dbReference>
<dbReference type="Pfam" id="PF08448">
    <property type="entry name" value="PAS_4"/>
    <property type="match status" value="1"/>
</dbReference>
<dbReference type="InterPro" id="IPR003661">
    <property type="entry name" value="HisK_dim/P_dom"/>
</dbReference>
<dbReference type="CDD" id="cd00082">
    <property type="entry name" value="HisKA"/>
    <property type="match status" value="1"/>
</dbReference>
<sequence>MDTDRDLPTCLCLYGSGHELLNCFEQARQAGISGPGDAFAGVFLAAAPTTADSQAALAAREARELGIAWHHDLDDMLSTREPGLLLPLGPDGSLPDDLPRDWRCLPPPDARLFFTLVSRAATQTACRPDLARARRLLANVLDRMDDEIALLAPDGTLLDANARLAERLDRPREDLAGRPGTVVFPDFPDLAAPGENGEPSIRAALAAGRKATRDSSRVDRRGRLRYFRMTFYPVPGPDGRLDHLAALRRDITQDVFLERRLQKSERLAAIGELSMFISHEIRNPLFAIAGFANALLRAKDLGLASREKASIILSESKRLDAILKDIINFARPTSSVPGEVNVNDVAARTTALMRHGLEAQHITLTLALSPDTPMARGDPETLTQCLLNCLKNSMEAMPGGGRITVATGLRQGRVFLSVADDGPGIAPDILPQVFNPFFTTRDKRAGLGLAMTKKILEDLGGAVDLESPPGHGATVTLFLPPYLELSPEED</sequence>
<dbReference type="SUPFAM" id="SSF55874">
    <property type="entry name" value="ATPase domain of HSP90 chaperone/DNA topoisomerase II/histidine kinase"/>
    <property type="match status" value="1"/>
</dbReference>
<dbReference type="Pfam" id="PF00512">
    <property type="entry name" value="HisKA"/>
    <property type="match status" value="1"/>
</dbReference>
<evidence type="ECO:0000256" key="8">
    <source>
        <dbReference type="ARBA" id="ARBA00023012"/>
    </source>
</evidence>
<evidence type="ECO:0000256" key="1">
    <source>
        <dbReference type="ARBA" id="ARBA00000085"/>
    </source>
</evidence>
<evidence type="ECO:0000313" key="12">
    <source>
        <dbReference type="Proteomes" id="UP000004662"/>
    </source>
</evidence>
<proteinExistence type="predicted"/>
<dbReference type="Gene3D" id="3.30.565.10">
    <property type="entry name" value="Histidine kinase-like ATPase, C-terminal domain"/>
    <property type="match status" value="1"/>
</dbReference>
<dbReference type="InterPro" id="IPR036097">
    <property type="entry name" value="HisK_dim/P_sf"/>
</dbReference>
<dbReference type="InterPro" id="IPR000700">
    <property type="entry name" value="PAS-assoc_C"/>
</dbReference>
<comment type="catalytic activity">
    <reaction evidence="1">
        <text>ATP + protein L-histidine = ADP + protein N-phospho-L-histidine.</text>
        <dbReference type="EC" id="2.7.13.3"/>
    </reaction>
</comment>
<dbReference type="SMART" id="SM00387">
    <property type="entry name" value="HATPase_c"/>
    <property type="match status" value="1"/>
</dbReference>
<evidence type="ECO:0000256" key="3">
    <source>
        <dbReference type="ARBA" id="ARBA00022553"/>
    </source>
</evidence>
<accession>G7Q9D9</accession>
<keyword evidence="7" id="KW-0067">ATP-binding</keyword>
<dbReference type="EC" id="2.7.13.3" evidence="2"/>
<dbReference type="PRINTS" id="PR00344">
    <property type="entry name" value="BCTRLSENSOR"/>
</dbReference>
<keyword evidence="8" id="KW-0902">Two-component regulatory system</keyword>
<dbReference type="InterPro" id="IPR004358">
    <property type="entry name" value="Sig_transdc_His_kin-like_C"/>
</dbReference>
<dbReference type="Pfam" id="PF02518">
    <property type="entry name" value="HATPase_c"/>
    <property type="match status" value="1"/>
</dbReference>
<keyword evidence="6 11" id="KW-0418">Kinase</keyword>
<dbReference type="Proteomes" id="UP000004662">
    <property type="component" value="Chromosome"/>
</dbReference>
<evidence type="ECO:0000256" key="4">
    <source>
        <dbReference type="ARBA" id="ARBA00022679"/>
    </source>
</evidence>
<dbReference type="SUPFAM" id="SSF47384">
    <property type="entry name" value="Homodimeric domain of signal transducing histidine kinase"/>
    <property type="match status" value="1"/>
</dbReference>
<dbReference type="STRING" id="694327.DFW101_2176"/>
<dbReference type="InterPro" id="IPR036890">
    <property type="entry name" value="HATPase_C_sf"/>
</dbReference>
<keyword evidence="5" id="KW-0547">Nucleotide-binding</keyword>
<keyword evidence="4" id="KW-0808">Transferase</keyword>
<dbReference type="Gene3D" id="1.10.287.130">
    <property type="match status" value="1"/>
</dbReference>
<dbReference type="Gene3D" id="3.30.450.20">
    <property type="entry name" value="PAS domain"/>
    <property type="match status" value="1"/>
</dbReference>
<name>G7Q9D9_9BACT</name>
<dbReference type="CDD" id="cd00130">
    <property type="entry name" value="PAS"/>
    <property type="match status" value="1"/>
</dbReference>
<evidence type="ECO:0000256" key="7">
    <source>
        <dbReference type="ARBA" id="ARBA00022840"/>
    </source>
</evidence>
<protein>
    <recommendedName>
        <fullName evidence="2">histidine kinase</fullName>
        <ecNumber evidence="2">2.7.13.3</ecNumber>
    </recommendedName>
</protein>
<evidence type="ECO:0000259" key="10">
    <source>
        <dbReference type="PROSITE" id="PS50113"/>
    </source>
</evidence>
<dbReference type="eggNOG" id="COG4191">
    <property type="taxonomic scope" value="Bacteria"/>
</dbReference>
<evidence type="ECO:0000256" key="6">
    <source>
        <dbReference type="ARBA" id="ARBA00022777"/>
    </source>
</evidence>
<evidence type="ECO:0000313" key="11">
    <source>
        <dbReference type="EMBL" id="EHJ48182.1"/>
    </source>
</evidence>
<dbReference type="GO" id="GO:0000155">
    <property type="term" value="F:phosphorelay sensor kinase activity"/>
    <property type="evidence" value="ECO:0007669"/>
    <property type="project" value="InterPro"/>
</dbReference>
<dbReference type="HOGENOM" id="CLU_000445_114_39_7"/>
<dbReference type="InterPro" id="IPR000014">
    <property type="entry name" value="PAS"/>
</dbReference>